<evidence type="ECO:0000313" key="6">
    <source>
        <dbReference type="Proteomes" id="UP001217485"/>
    </source>
</evidence>
<feature type="compositionally biased region" description="Gly residues" evidence="3">
    <location>
        <begin position="8"/>
        <end position="24"/>
    </location>
</feature>
<keyword evidence="6" id="KW-1185">Reference proteome</keyword>
<dbReference type="RefSeq" id="WP_272096062.1">
    <property type="nucleotide sequence ID" value="NZ_JAQNDK010000002.1"/>
</dbReference>
<evidence type="ECO:0000256" key="1">
    <source>
        <dbReference type="ARBA" id="ARBA00023239"/>
    </source>
</evidence>
<feature type="region of interest" description="Disordered" evidence="3">
    <location>
        <begin position="1"/>
        <end position="68"/>
    </location>
</feature>
<comment type="subcellular location">
    <subcellularLocation>
        <location evidence="2">Secreted</location>
    </subcellularLocation>
</comment>
<dbReference type="Gene3D" id="2.160.20.10">
    <property type="entry name" value="Single-stranded right-handed beta-helix, Pectin lyase-like"/>
    <property type="match status" value="1"/>
</dbReference>
<organism evidence="5 6">
    <name type="scientific">Sorangium atrum</name>
    <dbReference type="NCBI Taxonomy" id="2995308"/>
    <lineage>
        <taxon>Bacteria</taxon>
        <taxon>Pseudomonadati</taxon>
        <taxon>Myxococcota</taxon>
        <taxon>Polyangia</taxon>
        <taxon>Polyangiales</taxon>
        <taxon>Polyangiaceae</taxon>
        <taxon>Sorangium</taxon>
    </lineage>
</organism>
<dbReference type="SMART" id="SM00656">
    <property type="entry name" value="Amb_all"/>
    <property type="match status" value="1"/>
</dbReference>
<dbReference type="Pfam" id="PF00544">
    <property type="entry name" value="Pectate_lyase_4"/>
    <property type="match status" value="1"/>
</dbReference>
<dbReference type="PANTHER" id="PTHR31683:SF18">
    <property type="entry name" value="PECTATE LYASE 21-RELATED"/>
    <property type="match status" value="1"/>
</dbReference>
<protein>
    <recommendedName>
        <fullName evidence="4">Pectate lyase domain-containing protein</fullName>
    </recommendedName>
</protein>
<comment type="similarity">
    <text evidence="2">Belongs to the polysaccharide lyase 1 family.</text>
</comment>
<feature type="compositionally biased region" description="Low complexity" evidence="3">
    <location>
        <begin position="25"/>
        <end position="37"/>
    </location>
</feature>
<keyword evidence="2" id="KW-0119">Carbohydrate metabolism</keyword>
<accession>A0ABT5C1Q3</accession>
<keyword evidence="1 2" id="KW-0456">Lyase</keyword>
<dbReference type="Proteomes" id="UP001217485">
    <property type="component" value="Unassembled WGS sequence"/>
</dbReference>
<dbReference type="InterPro" id="IPR002022">
    <property type="entry name" value="Pec_lyase"/>
</dbReference>
<name>A0ABT5C1Q3_9BACT</name>
<feature type="domain" description="Pectate lyase" evidence="4">
    <location>
        <begin position="89"/>
        <end position="312"/>
    </location>
</feature>
<evidence type="ECO:0000313" key="5">
    <source>
        <dbReference type="EMBL" id="MDC0679116.1"/>
    </source>
</evidence>
<dbReference type="InterPro" id="IPR045032">
    <property type="entry name" value="PEL"/>
</dbReference>
<dbReference type="EMBL" id="JAQNDK010000002">
    <property type="protein sequence ID" value="MDC0679116.1"/>
    <property type="molecule type" value="Genomic_DNA"/>
</dbReference>
<evidence type="ECO:0000256" key="3">
    <source>
        <dbReference type="SAM" id="MobiDB-lite"/>
    </source>
</evidence>
<evidence type="ECO:0000256" key="2">
    <source>
        <dbReference type="RuleBase" id="RU361173"/>
    </source>
</evidence>
<keyword evidence="2" id="KW-0964">Secreted</keyword>
<dbReference type="InterPro" id="IPR012334">
    <property type="entry name" value="Pectin_lyas_fold"/>
</dbReference>
<comment type="caution">
    <text evidence="5">The sequence shown here is derived from an EMBL/GenBank/DDBJ whole genome shotgun (WGS) entry which is preliminary data.</text>
</comment>
<evidence type="ECO:0000259" key="4">
    <source>
        <dbReference type="SMART" id="SM00656"/>
    </source>
</evidence>
<keyword evidence="2" id="KW-0624">Polysaccharide degradation</keyword>
<feature type="compositionally biased region" description="Gly residues" evidence="3">
    <location>
        <begin position="38"/>
        <end position="68"/>
    </location>
</feature>
<gene>
    <name evidence="5" type="ORF">POL72_15335</name>
</gene>
<dbReference type="SUPFAM" id="SSF51126">
    <property type="entry name" value="Pectin lyase-like"/>
    <property type="match status" value="1"/>
</dbReference>
<sequence length="374" mass="37924">MSSSQGATTGGSAAGGAGSGGDSTGGTASSGEPSTGGTSSGGGGATGGADGSGGATGGAGTGGSSGSAGGVVGEPIGFATLNGGTTGGQAGATVTVDSYAELKSYAEASQPYVILVQGHITNGSGGGQIRVKSNKSIVGIGKDAFLDGVGIDVSSQNNVILQNLRATLVGTSTPANVNGGDVISISGTSKNIWIDHCEVYSEDPSVQTDKDKYDGLIDIKGQTGFITISWTYLHDHHKGGLVGAADDDLHDDRKVTMHHNHYKNVLLRVPMYRGAVGHFFNNYVVGAKDATEIRAITCVRVERNYYEALHYSIYTPSDSPGKTERISNVEVSRTSRAYPADCTADIPYAYSSALTSETNDVKTLVPASAGVGKL</sequence>
<reference evidence="5 6" key="1">
    <citation type="submission" date="2023-01" db="EMBL/GenBank/DDBJ databases">
        <title>Minimal conservation of predation-associated metabolite biosynthetic gene clusters underscores biosynthetic potential of Myxococcota including descriptions for ten novel species: Archangium lansinium sp. nov., Myxococcus landrumus sp. nov., Nannocystis bai.</title>
        <authorList>
            <person name="Ahearne A."/>
            <person name="Stevens C."/>
            <person name="Dowd S."/>
        </authorList>
    </citation>
    <scope>NUCLEOTIDE SEQUENCE [LARGE SCALE GENOMIC DNA]</scope>
    <source>
        <strain evidence="5 6">WIWO2</strain>
    </source>
</reference>
<dbReference type="InterPro" id="IPR011050">
    <property type="entry name" value="Pectin_lyase_fold/virulence"/>
</dbReference>
<dbReference type="PANTHER" id="PTHR31683">
    <property type="entry name" value="PECTATE LYASE 18-RELATED"/>
    <property type="match status" value="1"/>
</dbReference>
<proteinExistence type="inferred from homology"/>